<feature type="domain" description="Tf2-1-like SH3-like" evidence="1">
    <location>
        <begin position="162"/>
        <end position="196"/>
    </location>
</feature>
<evidence type="ECO:0000313" key="3">
    <source>
        <dbReference type="Proteomes" id="UP001318860"/>
    </source>
</evidence>
<organism evidence="2 3">
    <name type="scientific">Rehmannia glutinosa</name>
    <name type="common">Chinese foxglove</name>
    <dbReference type="NCBI Taxonomy" id="99300"/>
    <lineage>
        <taxon>Eukaryota</taxon>
        <taxon>Viridiplantae</taxon>
        <taxon>Streptophyta</taxon>
        <taxon>Embryophyta</taxon>
        <taxon>Tracheophyta</taxon>
        <taxon>Spermatophyta</taxon>
        <taxon>Magnoliopsida</taxon>
        <taxon>eudicotyledons</taxon>
        <taxon>Gunneridae</taxon>
        <taxon>Pentapetalae</taxon>
        <taxon>asterids</taxon>
        <taxon>lamiids</taxon>
        <taxon>Lamiales</taxon>
        <taxon>Orobanchaceae</taxon>
        <taxon>Rehmannieae</taxon>
        <taxon>Rehmannia</taxon>
    </lineage>
</organism>
<dbReference type="Proteomes" id="UP001318860">
    <property type="component" value="Unassembled WGS sequence"/>
</dbReference>
<comment type="caution">
    <text evidence="2">The sequence shown here is derived from an EMBL/GenBank/DDBJ whole genome shotgun (WGS) entry which is preliminary data.</text>
</comment>
<dbReference type="Pfam" id="PF24626">
    <property type="entry name" value="SH3_Tf2-1"/>
    <property type="match status" value="1"/>
</dbReference>
<dbReference type="Gene3D" id="3.30.420.10">
    <property type="entry name" value="Ribonuclease H-like superfamily/Ribonuclease H"/>
    <property type="match status" value="1"/>
</dbReference>
<dbReference type="PANTHER" id="PTHR45835:SF99">
    <property type="entry name" value="CHROMO DOMAIN-CONTAINING PROTEIN-RELATED"/>
    <property type="match status" value="1"/>
</dbReference>
<gene>
    <name evidence="2" type="ORF">DH2020_042401</name>
</gene>
<dbReference type="PANTHER" id="PTHR45835">
    <property type="entry name" value="YALI0A06105P"/>
    <property type="match status" value="1"/>
</dbReference>
<evidence type="ECO:0000313" key="2">
    <source>
        <dbReference type="EMBL" id="KAK6123854.1"/>
    </source>
</evidence>
<dbReference type="InterPro" id="IPR056924">
    <property type="entry name" value="SH3_Tf2-1"/>
</dbReference>
<evidence type="ECO:0000259" key="1">
    <source>
        <dbReference type="Pfam" id="PF24626"/>
    </source>
</evidence>
<accession>A0ABR0UNI7</accession>
<keyword evidence="3" id="KW-1185">Reference proteome</keyword>
<dbReference type="InterPro" id="IPR036397">
    <property type="entry name" value="RNaseH_sf"/>
</dbReference>
<dbReference type="EMBL" id="JABTTQ020002443">
    <property type="protein sequence ID" value="KAK6123854.1"/>
    <property type="molecule type" value="Genomic_DNA"/>
</dbReference>
<proteinExistence type="predicted"/>
<protein>
    <recommendedName>
        <fullName evidence="1">Tf2-1-like SH3-like domain-containing protein</fullName>
    </recommendedName>
</protein>
<name>A0ABR0UNI7_REHGL</name>
<reference evidence="2 3" key="1">
    <citation type="journal article" date="2021" name="Comput. Struct. Biotechnol. J.">
        <title>De novo genome assembly of the potent medicinal plant Rehmannia glutinosa using nanopore technology.</title>
        <authorList>
            <person name="Ma L."/>
            <person name="Dong C."/>
            <person name="Song C."/>
            <person name="Wang X."/>
            <person name="Zheng X."/>
            <person name="Niu Y."/>
            <person name="Chen S."/>
            <person name="Feng W."/>
        </authorList>
    </citation>
    <scope>NUCLEOTIDE SEQUENCE [LARGE SCALE GENOMIC DNA]</scope>
    <source>
        <strain evidence="2">DH-2019</strain>
    </source>
</reference>
<sequence length="226" mass="26549">MYHDSRNTFWWRNMKGSIASFEERCLTCQQIKAEYQRPSGLLQPLEVPEWKWEHVTMDFVTGLPRSNRGNEAIGGWERHLPLIEFAYNNSYQSTIGMAPYEALYGRKCRSPIHWDEVGEKKVLGLDIVKRTVEAIEKVRERIKVAQDRHKSYADPKRKELQFVILERVGRVAYRLALPPAMSGIHNVFHVSMLRRYMPDPSHVVSYETIELDRQLSYEEKPKQARS</sequence>